<evidence type="ECO:0000313" key="1">
    <source>
        <dbReference type="EMBL" id="MFD1927200.1"/>
    </source>
</evidence>
<gene>
    <name evidence="1" type="ORF">ACFSFY_03880</name>
</gene>
<proteinExistence type="predicted"/>
<sequence length="149" mass="17270">MKFRAILLIAILLGGTYAIIQSQNEYDERLFTELTNYMNDPFISVTLNKPSNFGTPPYEWVIDDETTLESLILFLEPYHVRKLKPDEISALQEKDGLRLVLETEYGNEFTIVVDSNYILLNTSTYYEIVNGPLKSDWIIKFFVNNKKSS</sequence>
<evidence type="ECO:0000313" key="2">
    <source>
        <dbReference type="Proteomes" id="UP001597218"/>
    </source>
</evidence>
<organism evidence="1 2">
    <name type="scientific">Sporosarcina siberiensis</name>
    <dbReference type="NCBI Taxonomy" id="1365606"/>
    <lineage>
        <taxon>Bacteria</taxon>
        <taxon>Bacillati</taxon>
        <taxon>Bacillota</taxon>
        <taxon>Bacilli</taxon>
        <taxon>Bacillales</taxon>
        <taxon>Caryophanaceae</taxon>
        <taxon>Sporosarcina</taxon>
    </lineage>
</organism>
<comment type="caution">
    <text evidence="1">The sequence shown here is derived from an EMBL/GenBank/DDBJ whole genome shotgun (WGS) entry which is preliminary data.</text>
</comment>
<dbReference type="Proteomes" id="UP001597218">
    <property type="component" value="Unassembled WGS sequence"/>
</dbReference>
<name>A0ABW4SCV3_9BACL</name>
<dbReference type="EMBL" id="JBHUGI010000006">
    <property type="protein sequence ID" value="MFD1927200.1"/>
    <property type="molecule type" value="Genomic_DNA"/>
</dbReference>
<dbReference type="RefSeq" id="WP_381535852.1">
    <property type="nucleotide sequence ID" value="NZ_JBHUGI010000006.1"/>
</dbReference>
<accession>A0ABW4SCV3</accession>
<protein>
    <submittedName>
        <fullName evidence="1">Uncharacterized protein</fullName>
    </submittedName>
</protein>
<reference evidence="2" key="1">
    <citation type="journal article" date="2019" name="Int. J. Syst. Evol. Microbiol.">
        <title>The Global Catalogue of Microorganisms (GCM) 10K type strain sequencing project: providing services to taxonomists for standard genome sequencing and annotation.</title>
        <authorList>
            <consortium name="The Broad Institute Genomics Platform"/>
            <consortium name="The Broad Institute Genome Sequencing Center for Infectious Disease"/>
            <person name="Wu L."/>
            <person name="Ma J."/>
        </authorList>
    </citation>
    <scope>NUCLEOTIDE SEQUENCE [LARGE SCALE GENOMIC DNA]</scope>
    <source>
        <strain evidence="2">CGMCC 4.7177</strain>
    </source>
</reference>
<keyword evidence="2" id="KW-1185">Reference proteome</keyword>